<feature type="domain" description="ABC3 transporter permease C-terminal" evidence="8">
    <location>
        <begin position="269"/>
        <end position="388"/>
    </location>
</feature>
<evidence type="ECO:0000256" key="6">
    <source>
        <dbReference type="ARBA" id="ARBA00038076"/>
    </source>
</evidence>
<dbReference type="InterPro" id="IPR025857">
    <property type="entry name" value="MacB_PCD"/>
</dbReference>
<proteinExistence type="inferred from homology"/>
<feature type="transmembrane region" description="Helical" evidence="7">
    <location>
        <begin position="771"/>
        <end position="804"/>
    </location>
</feature>
<dbReference type="PANTHER" id="PTHR30572">
    <property type="entry name" value="MEMBRANE COMPONENT OF TRANSPORTER-RELATED"/>
    <property type="match status" value="1"/>
</dbReference>
<feature type="transmembrane region" description="Helical" evidence="7">
    <location>
        <begin position="406"/>
        <end position="432"/>
    </location>
</feature>
<dbReference type="STRING" id="1630135.DAD186_07970"/>
<dbReference type="GO" id="GO:0005886">
    <property type="term" value="C:plasma membrane"/>
    <property type="evidence" value="ECO:0007669"/>
    <property type="project" value="UniProtKB-SubCell"/>
</dbReference>
<evidence type="ECO:0008006" key="12">
    <source>
        <dbReference type="Google" id="ProtNLM"/>
    </source>
</evidence>
<reference evidence="10 11" key="1">
    <citation type="submission" date="2015-06" db="EMBL/GenBank/DDBJ databases">
        <title>Investigation of pathophysiology for high-risk pregnancy and development of treatment modality based on it.</title>
        <authorList>
            <person name="Kim B.-C."/>
            <person name="Lim S."/>
        </authorList>
    </citation>
    <scope>NUCLEOTIDE SEQUENCE [LARGE SCALE GENOMIC DNA]</scope>
    <source>
        <strain evidence="10 11">AD1-86</strain>
    </source>
</reference>
<feature type="domain" description="MacB-like periplasmic core" evidence="9">
    <location>
        <begin position="26"/>
        <end position="235"/>
    </location>
</feature>
<feature type="transmembrane region" description="Helical" evidence="7">
    <location>
        <begin position="359"/>
        <end position="385"/>
    </location>
</feature>
<dbReference type="PANTHER" id="PTHR30572:SF4">
    <property type="entry name" value="ABC TRANSPORTER PERMEASE YTRF"/>
    <property type="match status" value="1"/>
</dbReference>
<dbReference type="Pfam" id="PF12704">
    <property type="entry name" value="MacB_PCD"/>
    <property type="match status" value="1"/>
</dbReference>
<name>A0A1B0ZHF8_9MICO</name>
<sequence>MSTLKLQPRRRHLAAAITIALTSAFIAIAVLAVSFLGDAVRAQMTEPVAGASAVAQPTYGSDTNSAVFTPEALGKVEGADGAFYMSTGLVAIALDEGETGQENPLKSKGTFVPVNPVRPGVGADYVEGREPSAENEVAVDSTYAKKRDLKVGSTLAIQSLDTGKTLQFTVSGINRPLLSQVLIPGGRLTFSNAGIDVIIGSTGSDSENQSFSMYPIAVVAKPGVSEETLVANLKSAGYDSAITVTKYLEETETMTLIIMGLLSTVLLGFILIAIATSALVVTNSFAVTMAQRRRSFALARALGAKRRQAMWAIVRDALLVGVVGALAGVLLAYLAWWGILLLGRATYTEALPVIPGFNILAVLVPLVSSLILAVCASVFPALGAMRVKPLEALRPAEVASGKHASLIRTIFSAAVVTFGIVLILGSFAVAIALKDDEYAPLISMLLAFVGSITVLLGVIGVLPAFIPPVAKAGNAIASALGLTSARFALLNAARHPKRTGITMSALIIGTTLMATMAAGAVTAEKTLIREVTDRVPVDSIIAATDMPAGFLDKVKGTPGVGEAREVPAADLMIGGASEEMTTFAPTADDIKAVATSDQIELPQPGEIILGKDRAERFNVKDGQTLSISGEDGSSHELKVRVSGRLAISLINPDTLHGLGVREGKAVFAKFADPNSPERANTSIFDIVVSVGELSEQLPPDTVMMVKLEGAQREIMSTVIQTLLTITVVLLAVAVVVALVGVANTLSLSVIERSSEYALMRALGTSKGAIRAMLLWEGAFIASLGSLIGAVLGCLFGILGVRSLLVGDFAFYPAVPWLYLIVIVVAGLIAGILASILPGLRASAAAPAQALARRDE</sequence>
<evidence type="ECO:0000256" key="3">
    <source>
        <dbReference type="ARBA" id="ARBA00022692"/>
    </source>
</evidence>
<evidence type="ECO:0000256" key="4">
    <source>
        <dbReference type="ARBA" id="ARBA00022989"/>
    </source>
</evidence>
<keyword evidence="5 7" id="KW-0472">Membrane</keyword>
<feature type="domain" description="ABC3 transporter permease C-terminal" evidence="8">
    <location>
        <begin position="728"/>
        <end position="843"/>
    </location>
</feature>
<feature type="transmembrane region" description="Helical" evidence="7">
    <location>
        <begin position="317"/>
        <end position="339"/>
    </location>
</feature>
<evidence type="ECO:0000256" key="2">
    <source>
        <dbReference type="ARBA" id="ARBA00022475"/>
    </source>
</evidence>
<feature type="transmembrane region" description="Helical" evidence="7">
    <location>
        <begin position="12"/>
        <end position="36"/>
    </location>
</feature>
<evidence type="ECO:0000313" key="10">
    <source>
        <dbReference type="EMBL" id="ANP27347.1"/>
    </source>
</evidence>
<dbReference type="InterPro" id="IPR050250">
    <property type="entry name" value="Macrolide_Exporter_MacB"/>
</dbReference>
<protein>
    <recommendedName>
        <fullName evidence="12">ABC transporter permease</fullName>
    </recommendedName>
</protein>
<dbReference type="GO" id="GO:0022857">
    <property type="term" value="F:transmembrane transporter activity"/>
    <property type="evidence" value="ECO:0007669"/>
    <property type="project" value="TreeGrafter"/>
</dbReference>
<feature type="transmembrane region" description="Helical" evidence="7">
    <location>
        <begin position="438"/>
        <end position="466"/>
    </location>
</feature>
<dbReference type="Proteomes" id="UP000092596">
    <property type="component" value="Chromosome"/>
</dbReference>
<feature type="transmembrane region" description="Helical" evidence="7">
    <location>
        <begin position="722"/>
        <end position="750"/>
    </location>
</feature>
<dbReference type="EMBL" id="CP012117">
    <property type="protein sequence ID" value="ANP27347.1"/>
    <property type="molecule type" value="Genomic_DNA"/>
</dbReference>
<evidence type="ECO:0000256" key="5">
    <source>
        <dbReference type="ARBA" id="ARBA00023136"/>
    </source>
</evidence>
<feature type="transmembrane region" description="Helical" evidence="7">
    <location>
        <begin position="501"/>
        <end position="521"/>
    </location>
</feature>
<comment type="subcellular location">
    <subcellularLocation>
        <location evidence="1">Cell membrane</location>
        <topology evidence="1">Multi-pass membrane protein</topology>
    </subcellularLocation>
</comment>
<keyword evidence="4 7" id="KW-1133">Transmembrane helix</keyword>
<evidence type="ECO:0000259" key="8">
    <source>
        <dbReference type="Pfam" id="PF02687"/>
    </source>
</evidence>
<dbReference type="AlphaFoldDB" id="A0A1B0ZHF8"/>
<dbReference type="KEGG" id="dva:DAD186_07970"/>
<dbReference type="RefSeq" id="WP_065247570.1">
    <property type="nucleotide sequence ID" value="NZ_CP012117.1"/>
</dbReference>
<keyword evidence="2" id="KW-1003">Cell membrane</keyword>
<comment type="similarity">
    <text evidence="6">Belongs to the ABC-4 integral membrane protein family.</text>
</comment>
<keyword evidence="3 7" id="KW-0812">Transmembrane</keyword>
<evidence type="ECO:0000256" key="7">
    <source>
        <dbReference type="SAM" id="Phobius"/>
    </source>
</evidence>
<feature type="transmembrane region" description="Helical" evidence="7">
    <location>
        <begin position="816"/>
        <end position="836"/>
    </location>
</feature>
<evidence type="ECO:0000313" key="11">
    <source>
        <dbReference type="Proteomes" id="UP000092596"/>
    </source>
</evidence>
<evidence type="ECO:0000256" key="1">
    <source>
        <dbReference type="ARBA" id="ARBA00004651"/>
    </source>
</evidence>
<gene>
    <name evidence="10" type="ORF">DAD186_07970</name>
</gene>
<feature type="transmembrane region" description="Helical" evidence="7">
    <location>
        <begin position="256"/>
        <end position="286"/>
    </location>
</feature>
<evidence type="ECO:0000259" key="9">
    <source>
        <dbReference type="Pfam" id="PF12704"/>
    </source>
</evidence>
<dbReference type="InterPro" id="IPR003838">
    <property type="entry name" value="ABC3_permease_C"/>
</dbReference>
<accession>A0A1B0ZHF8</accession>
<dbReference type="Pfam" id="PF02687">
    <property type="entry name" value="FtsX"/>
    <property type="match status" value="2"/>
</dbReference>
<organism evidence="10 11">
    <name type="scientific">Dermabacter vaginalis</name>
    <dbReference type="NCBI Taxonomy" id="1630135"/>
    <lineage>
        <taxon>Bacteria</taxon>
        <taxon>Bacillati</taxon>
        <taxon>Actinomycetota</taxon>
        <taxon>Actinomycetes</taxon>
        <taxon>Micrococcales</taxon>
        <taxon>Dermabacteraceae</taxon>
        <taxon>Dermabacter</taxon>
    </lineage>
</organism>